<dbReference type="eggNOG" id="ENOG502SC16">
    <property type="taxonomic scope" value="Eukaryota"/>
</dbReference>
<evidence type="ECO:0000313" key="2">
    <source>
        <dbReference type="EnsemblPlants" id="PGSC0003DMT400091214"/>
    </source>
</evidence>
<dbReference type="Pfam" id="PF01585">
    <property type="entry name" value="G-patch"/>
    <property type="match status" value="1"/>
</dbReference>
<dbReference type="SMART" id="SM00443">
    <property type="entry name" value="G_patch"/>
    <property type="match status" value="1"/>
</dbReference>
<dbReference type="Proteomes" id="UP000011115">
    <property type="component" value="Unassembled WGS sequence"/>
</dbReference>
<reference evidence="2" key="2">
    <citation type="submission" date="2015-06" db="UniProtKB">
        <authorList>
            <consortium name="EnsemblPlants"/>
        </authorList>
    </citation>
    <scope>IDENTIFICATION</scope>
    <source>
        <strain evidence="2">DM1-3 516 R44</strain>
    </source>
</reference>
<dbReference type="OMA" id="MFEWGRT"/>
<evidence type="ECO:0000259" key="1">
    <source>
        <dbReference type="PROSITE" id="PS50174"/>
    </source>
</evidence>
<dbReference type="PaxDb" id="4113-PGSC0003DMT400091214"/>
<dbReference type="InterPro" id="IPR000467">
    <property type="entry name" value="G_patch_dom"/>
</dbReference>
<organism evidence="2 3">
    <name type="scientific">Solanum tuberosum</name>
    <name type="common">Potato</name>
    <dbReference type="NCBI Taxonomy" id="4113"/>
    <lineage>
        <taxon>Eukaryota</taxon>
        <taxon>Viridiplantae</taxon>
        <taxon>Streptophyta</taxon>
        <taxon>Embryophyta</taxon>
        <taxon>Tracheophyta</taxon>
        <taxon>Spermatophyta</taxon>
        <taxon>Magnoliopsida</taxon>
        <taxon>eudicotyledons</taxon>
        <taxon>Gunneridae</taxon>
        <taxon>Pentapetalae</taxon>
        <taxon>asterids</taxon>
        <taxon>lamiids</taxon>
        <taxon>Solanales</taxon>
        <taxon>Solanaceae</taxon>
        <taxon>Solanoideae</taxon>
        <taxon>Solaneae</taxon>
        <taxon>Solanum</taxon>
    </lineage>
</organism>
<proteinExistence type="predicted"/>
<dbReference type="GO" id="GO:0003676">
    <property type="term" value="F:nucleic acid binding"/>
    <property type="evidence" value="ECO:0007669"/>
    <property type="project" value="InterPro"/>
</dbReference>
<dbReference type="PROSITE" id="PS50174">
    <property type="entry name" value="G_PATCH"/>
    <property type="match status" value="1"/>
</dbReference>
<accession>M1DM39</accession>
<evidence type="ECO:0000313" key="3">
    <source>
        <dbReference type="Proteomes" id="UP000011115"/>
    </source>
</evidence>
<dbReference type="Gramene" id="PGSC0003DMT400091214">
    <property type="protein sequence ID" value="PGSC0003DMT400091214"/>
    <property type="gene ID" value="PGSC0003DMG400040785"/>
</dbReference>
<dbReference type="HOGENOM" id="CLU_1368292_0_0_1"/>
<protein>
    <submittedName>
        <fullName evidence="2">Gag/pol polyprotein</fullName>
    </submittedName>
</protein>
<sequence length="200" mass="21993">MDVSSNYNLLLGRPWVDMARAVPSTFHQCVMFEWGRTEVTIYGELSHPIISVNSIPVTDELDGTTFHTLEIMKVVRVNEEAEPEDIKLSSAAKIVASEMLKYGYQPKSGVGQKSNGIVEPIQLKHQRGNNGLGYETTLGRVQHGSSKTIFVLEQALIPDQAGIDEIVEGIGNLFVATAGEEEEINLNKLTIRDAEPGEIL</sequence>
<name>M1DM39_SOLTU</name>
<dbReference type="EnsemblPlants" id="PGSC0003DMT400091214">
    <property type="protein sequence ID" value="PGSC0003DMT400091214"/>
    <property type="gene ID" value="PGSC0003DMG400040785"/>
</dbReference>
<dbReference type="InParanoid" id="M1DM39"/>
<reference evidence="3" key="1">
    <citation type="journal article" date="2011" name="Nature">
        <title>Genome sequence and analysis of the tuber crop potato.</title>
        <authorList>
            <consortium name="The Potato Genome Sequencing Consortium"/>
        </authorList>
    </citation>
    <scope>NUCLEOTIDE SEQUENCE [LARGE SCALE GENOMIC DNA]</scope>
    <source>
        <strain evidence="3">cv. DM1-3 516 R44</strain>
    </source>
</reference>
<dbReference type="AlphaFoldDB" id="M1DM39"/>
<keyword evidence="3" id="KW-1185">Reference proteome</keyword>
<feature type="domain" description="G-patch" evidence="1">
    <location>
        <begin position="91"/>
        <end position="137"/>
    </location>
</feature>